<dbReference type="EMBL" id="QLMJ01000030">
    <property type="protein sequence ID" value="RAK25812.1"/>
    <property type="molecule type" value="Genomic_DNA"/>
</dbReference>
<sequence length="137" mass="15513">MGKRFPGAVPDDERMSAFVRATTPAVRALSGRRWSPWAVVQHRGRVTGRDLAVPVVVMATPEVFVINLPWGERTNWVRNVLAAGGCIIRWKGAEHQAGSPQIIYEGEARAYYSRLSWTIARRMFPADAWLLLRRVDR</sequence>
<protein>
    <submittedName>
        <fullName evidence="1">Deazaflavin-dependent oxidoreductase (Nitroreductase family)</fullName>
    </submittedName>
</protein>
<organism evidence="1 2">
    <name type="scientific">Actinoplanes lutulentus</name>
    <dbReference type="NCBI Taxonomy" id="1287878"/>
    <lineage>
        <taxon>Bacteria</taxon>
        <taxon>Bacillati</taxon>
        <taxon>Actinomycetota</taxon>
        <taxon>Actinomycetes</taxon>
        <taxon>Micromonosporales</taxon>
        <taxon>Micromonosporaceae</taxon>
        <taxon>Actinoplanes</taxon>
    </lineage>
</organism>
<accession>A0A327YYD2</accession>
<comment type="caution">
    <text evidence="1">The sequence shown here is derived from an EMBL/GenBank/DDBJ whole genome shotgun (WGS) entry which is preliminary data.</text>
</comment>
<evidence type="ECO:0000313" key="1">
    <source>
        <dbReference type="EMBL" id="RAK25812.1"/>
    </source>
</evidence>
<keyword evidence="2" id="KW-1185">Reference proteome</keyword>
<dbReference type="Proteomes" id="UP000249341">
    <property type="component" value="Unassembled WGS sequence"/>
</dbReference>
<proteinExistence type="predicted"/>
<dbReference type="OrthoDB" id="3778270at2"/>
<dbReference type="AlphaFoldDB" id="A0A327YYD2"/>
<evidence type="ECO:0000313" key="2">
    <source>
        <dbReference type="Proteomes" id="UP000249341"/>
    </source>
</evidence>
<name>A0A327YYD2_9ACTN</name>
<dbReference type="Gene3D" id="2.30.110.10">
    <property type="entry name" value="Electron Transport, Fmn-binding Protein, Chain A"/>
    <property type="match status" value="1"/>
</dbReference>
<dbReference type="InterPro" id="IPR012349">
    <property type="entry name" value="Split_barrel_FMN-bd"/>
</dbReference>
<reference evidence="1 2" key="1">
    <citation type="submission" date="2018-06" db="EMBL/GenBank/DDBJ databases">
        <title>Genomic Encyclopedia of Type Strains, Phase III (KMG-III): the genomes of soil and plant-associated and newly described type strains.</title>
        <authorList>
            <person name="Whitman W."/>
        </authorList>
    </citation>
    <scope>NUCLEOTIDE SEQUENCE [LARGE SCALE GENOMIC DNA]</scope>
    <source>
        <strain evidence="1 2">CGMCC 4.7090</strain>
    </source>
</reference>
<gene>
    <name evidence="1" type="ORF">B0I29_13021</name>
</gene>